<feature type="region of interest" description="Disordered" evidence="1">
    <location>
        <begin position="129"/>
        <end position="154"/>
    </location>
</feature>
<proteinExistence type="predicted"/>
<sequence>MHELNGSIDALSLSSAYRITQDPACIQAQPALTDAGTVALPHPETASVLSKRKITQLEQDTATKDQELSAKDQELAAVRKELQEKAAELMMQSNASKRARRALPDSNSPSRALGTVVVPEVQAELEKAQRALEQEQKASAKELEAKQKAELEIE</sequence>
<accession>A0ABR0K6S0</accession>
<gene>
    <name evidence="2" type="ORF">LTR24_006331</name>
</gene>
<evidence type="ECO:0000313" key="2">
    <source>
        <dbReference type="EMBL" id="KAK5089337.1"/>
    </source>
</evidence>
<dbReference type="Proteomes" id="UP001345013">
    <property type="component" value="Unassembled WGS sequence"/>
</dbReference>
<keyword evidence="3" id="KW-1185">Reference proteome</keyword>
<evidence type="ECO:0000313" key="3">
    <source>
        <dbReference type="Proteomes" id="UP001345013"/>
    </source>
</evidence>
<dbReference type="EMBL" id="JAVRRG010000080">
    <property type="protein sequence ID" value="KAK5089337.1"/>
    <property type="molecule type" value="Genomic_DNA"/>
</dbReference>
<reference evidence="2 3" key="1">
    <citation type="submission" date="2023-08" db="EMBL/GenBank/DDBJ databases">
        <title>Black Yeasts Isolated from many extreme environments.</title>
        <authorList>
            <person name="Coleine C."/>
            <person name="Stajich J.E."/>
            <person name="Selbmann L."/>
        </authorList>
    </citation>
    <scope>NUCLEOTIDE SEQUENCE [LARGE SCALE GENOMIC DNA]</scope>
    <source>
        <strain evidence="2 3">CCFEE 5885</strain>
    </source>
</reference>
<feature type="region of interest" description="Disordered" evidence="1">
    <location>
        <begin position="92"/>
        <end position="116"/>
    </location>
</feature>
<name>A0ABR0K6S0_9EURO</name>
<organism evidence="2 3">
    <name type="scientific">Lithohypha guttulata</name>
    <dbReference type="NCBI Taxonomy" id="1690604"/>
    <lineage>
        <taxon>Eukaryota</taxon>
        <taxon>Fungi</taxon>
        <taxon>Dikarya</taxon>
        <taxon>Ascomycota</taxon>
        <taxon>Pezizomycotina</taxon>
        <taxon>Eurotiomycetes</taxon>
        <taxon>Chaetothyriomycetidae</taxon>
        <taxon>Chaetothyriales</taxon>
        <taxon>Trichomeriaceae</taxon>
        <taxon>Lithohypha</taxon>
    </lineage>
</organism>
<protein>
    <submittedName>
        <fullName evidence="2">Uncharacterized protein</fullName>
    </submittedName>
</protein>
<evidence type="ECO:0000256" key="1">
    <source>
        <dbReference type="SAM" id="MobiDB-lite"/>
    </source>
</evidence>
<comment type="caution">
    <text evidence="2">The sequence shown here is derived from an EMBL/GenBank/DDBJ whole genome shotgun (WGS) entry which is preliminary data.</text>
</comment>